<evidence type="ECO:0000313" key="6">
    <source>
        <dbReference type="EMBL" id="MFD0280577.1"/>
    </source>
</evidence>
<feature type="domain" description="HTH tetR-type" evidence="5">
    <location>
        <begin position="3"/>
        <end position="63"/>
    </location>
</feature>
<evidence type="ECO:0000259" key="5">
    <source>
        <dbReference type="PROSITE" id="PS50977"/>
    </source>
</evidence>
<evidence type="ECO:0000256" key="1">
    <source>
        <dbReference type="ARBA" id="ARBA00023015"/>
    </source>
</evidence>
<organism evidence="6 7">
    <name type="scientific">Streptomyces lutosisoli</name>
    <dbReference type="NCBI Taxonomy" id="2665721"/>
    <lineage>
        <taxon>Bacteria</taxon>
        <taxon>Bacillati</taxon>
        <taxon>Actinomycetota</taxon>
        <taxon>Actinomycetes</taxon>
        <taxon>Kitasatosporales</taxon>
        <taxon>Streptomycetaceae</taxon>
        <taxon>Streptomyces</taxon>
    </lineage>
</organism>
<dbReference type="SUPFAM" id="SSF48498">
    <property type="entry name" value="Tetracyclin repressor-like, C-terminal domain"/>
    <property type="match status" value="1"/>
</dbReference>
<dbReference type="Gene3D" id="1.10.357.10">
    <property type="entry name" value="Tetracycline Repressor, domain 2"/>
    <property type="match status" value="1"/>
</dbReference>
<dbReference type="EMBL" id="JBHTEC010000001">
    <property type="protein sequence ID" value="MFD0280577.1"/>
    <property type="molecule type" value="Genomic_DNA"/>
</dbReference>
<feature type="DNA-binding region" description="H-T-H motif" evidence="4">
    <location>
        <begin position="26"/>
        <end position="45"/>
    </location>
</feature>
<evidence type="ECO:0000256" key="3">
    <source>
        <dbReference type="ARBA" id="ARBA00023163"/>
    </source>
</evidence>
<dbReference type="PRINTS" id="PR00455">
    <property type="entry name" value="HTHTETR"/>
</dbReference>
<dbReference type="PANTHER" id="PTHR30055:SF234">
    <property type="entry name" value="HTH-TYPE TRANSCRIPTIONAL REGULATOR BETI"/>
    <property type="match status" value="1"/>
</dbReference>
<reference evidence="7" key="1">
    <citation type="journal article" date="2019" name="Int. J. Syst. Evol. Microbiol.">
        <title>The Global Catalogue of Microorganisms (GCM) 10K type strain sequencing project: providing services to taxonomists for standard genome sequencing and annotation.</title>
        <authorList>
            <consortium name="The Broad Institute Genomics Platform"/>
            <consortium name="The Broad Institute Genome Sequencing Center for Infectious Disease"/>
            <person name="Wu L."/>
            <person name="Ma J."/>
        </authorList>
    </citation>
    <scope>NUCLEOTIDE SEQUENCE [LARGE SCALE GENOMIC DNA]</scope>
    <source>
        <strain evidence="7">CGMCC 4.7198</strain>
    </source>
</reference>
<evidence type="ECO:0000256" key="4">
    <source>
        <dbReference type="PROSITE-ProRule" id="PRU00335"/>
    </source>
</evidence>
<dbReference type="RefSeq" id="WP_381252534.1">
    <property type="nucleotide sequence ID" value="NZ_JBHTBI010000008.1"/>
</dbReference>
<proteinExistence type="predicted"/>
<keyword evidence="1" id="KW-0805">Transcription regulation</keyword>
<comment type="caution">
    <text evidence="6">The sequence shown here is derived from an EMBL/GenBank/DDBJ whole genome shotgun (WGS) entry which is preliminary data.</text>
</comment>
<gene>
    <name evidence="6" type="ORF">ACFQZP_02610</name>
</gene>
<evidence type="ECO:0000313" key="7">
    <source>
        <dbReference type="Proteomes" id="UP001596957"/>
    </source>
</evidence>
<dbReference type="InterPro" id="IPR001647">
    <property type="entry name" value="HTH_TetR"/>
</dbReference>
<dbReference type="InterPro" id="IPR036271">
    <property type="entry name" value="Tet_transcr_reg_TetR-rel_C_sf"/>
</dbReference>
<accession>A0ABW2V993</accession>
<dbReference type="SUPFAM" id="SSF46689">
    <property type="entry name" value="Homeodomain-like"/>
    <property type="match status" value="1"/>
</dbReference>
<keyword evidence="2 4" id="KW-0238">DNA-binding</keyword>
<keyword evidence="3" id="KW-0804">Transcription</keyword>
<name>A0ABW2V993_9ACTN</name>
<dbReference type="PROSITE" id="PS50977">
    <property type="entry name" value="HTH_TETR_2"/>
    <property type="match status" value="1"/>
</dbReference>
<dbReference type="Proteomes" id="UP001596957">
    <property type="component" value="Unassembled WGS sequence"/>
</dbReference>
<protein>
    <submittedName>
        <fullName evidence="6">TetR/AcrR family transcriptional regulator</fullName>
    </submittedName>
</protein>
<dbReference type="InterPro" id="IPR050109">
    <property type="entry name" value="HTH-type_TetR-like_transc_reg"/>
</dbReference>
<evidence type="ECO:0000256" key="2">
    <source>
        <dbReference type="ARBA" id="ARBA00023125"/>
    </source>
</evidence>
<dbReference type="PANTHER" id="PTHR30055">
    <property type="entry name" value="HTH-TYPE TRANSCRIPTIONAL REGULATOR RUTR"/>
    <property type="match status" value="1"/>
</dbReference>
<dbReference type="Pfam" id="PF00440">
    <property type="entry name" value="TetR_N"/>
    <property type="match status" value="1"/>
</dbReference>
<dbReference type="InterPro" id="IPR009057">
    <property type="entry name" value="Homeodomain-like_sf"/>
</dbReference>
<keyword evidence="7" id="KW-1185">Reference proteome</keyword>
<sequence length="188" mass="20693">MTTARREEILAAALAVFAERGYRKASIDAVAERAGLTRQGVLHYFPSKKRLLVALLELREELAREHLAADHADKDIPSQLAEVVAYDHLNPGLAQIHSVLVAEGMAGSDQAQQYCHDRNQAIQEHTTEYLTKLYGDRLPSGLTPRAAATALVVMLDGMHQQWLLDGEQSDYPEITRDVVAVLLGSTPV</sequence>